<gene>
    <name evidence="2" type="ORF">FHS42_005743</name>
</gene>
<dbReference type="PANTHER" id="PTHR43236">
    <property type="entry name" value="ANTITOXIN HIGA1"/>
    <property type="match status" value="1"/>
</dbReference>
<dbReference type="Proteomes" id="UP000588098">
    <property type="component" value="Unassembled WGS sequence"/>
</dbReference>
<dbReference type="SMART" id="SM00530">
    <property type="entry name" value="HTH_XRE"/>
    <property type="match status" value="2"/>
</dbReference>
<dbReference type="InterPro" id="IPR001387">
    <property type="entry name" value="Cro/C1-type_HTH"/>
</dbReference>
<evidence type="ECO:0000313" key="3">
    <source>
        <dbReference type="Proteomes" id="UP000588098"/>
    </source>
</evidence>
<keyword evidence="3" id="KW-1185">Reference proteome</keyword>
<dbReference type="PROSITE" id="PS50943">
    <property type="entry name" value="HTH_CROC1"/>
    <property type="match status" value="1"/>
</dbReference>
<proteinExistence type="predicted"/>
<sequence length="294" mass="30803">MPARHFDGRRLRAARRAADLSQMDIARAMGFTSTGTVAAWEGGSKRPAPEKLPALARALGSDLEVLFPRGGPPDLADLRCDAGYTQAQTRTIMRTRSAGPVAYAERGQRPLPQRFVEPLAHAYGVSVEQVLAAQARSMGKVVPEEGRPLSAAVAHKISNLLSAGGGQKTAPRTDEEIARAVNKAAGGQVVTAAEIAAMRTGEAGHLSPPVLDGLAAAFGIPPRSLRPDEEAVREIAQELQAIAELRGRPGPISHLAARGAGGQLSPRVVAAITDLLEEIEEGGLPGSSDFTELD</sequence>
<dbReference type="Pfam" id="PF13560">
    <property type="entry name" value="HTH_31"/>
    <property type="match status" value="1"/>
</dbReference>
<evidence type="ECO:0000259" key="1">
    <source>
        <dbReference type="PROSITE" id="PS50943"/>
    </source>
</evidence>
<reference evidence="2 3" key="1">
    <citation type="submission" date="2020-08" db="EMBL/GenBank/DDBJ databases">
        <title>Genomic Encyclopedia of Type Strains, Phase III (KMG-III): the genomes of soil and plant-associated and newly described type strains.</title>
        <authorList>
            <person name="Whitman W."/>
        </authorList>
    </citation>
    <scope>NUCLEOTIDE SEQUENCE [LARGE SCALE GENOMIC DNA]</scope>
    <source>
        <strain evidence="2 3">CECT 8305</strain>
    </source>
</reference>
<dbReference type="InterPro" id="IPR010982">
    <property type="entry name" value="Lambda_DNA-bd_dom_sf"/>
</dbReference>
<dbReference type="GO" id="GO:0003677">
    <property type="term" value="F:DNA binding"/>
    <property type="evidence" value="ECO:0007669"/>
    <property type="project" value="InterPro"/>
</dbReference>
<dbReference type="AlphaFoldDB" id="A0A7W9V2A9"/>
<dbReference type="SUPFAM" id="SSF47413">
    <property type="entry name" value="lambda repressor-like DNA-binding domains"/>
    <property type="match status" value="1"/>
</dbReference>
<protein>
    <submittedName>
        <fullName evidence="2">Transcriptional regulator with XRE-family HTH domain</fullName>
    </submittedName>
</protein>
<dbReference type="Gene3D" id="1.10.260.40">
    <property type="entry name" value="lambda repressor-like DNA-binding domains"/>
    <property type="match status" value="2"/>
</dbReference>
<organism evidence="2 3">
    <name type="scientific">Streptomyces zagrosensis</name>
    <dbReference type="NCBI Taxonomy" id="1042984"/>
    <lineage>
        <taxon>Bacteria</taxon>
        <taxon>Bacillati</taxon>
        <taxon>Actinomycetota</taxon>
        <taxon>Actinomycetes</taxon>
        <taxon>Kitasatosporales</taxon>
        <taxon>Streptomycetaceae</taxon>
        <taxon>Streptomyces</taxon>
    </lineage>
</organism>
<dbReference type="CDD" id="cd00093">
    <property type="entry name" value="HTH_XRE"/>
    <property type="match status" value="1"/>
</dbReference>
<evidence type="ECO:0000313" key="2">
    <source>
        <dbReference type="EMBL" id="MBB5938654.1"/>
    </source>
</evidence>
<feature type="domain" description="HTH cro/C1-type" evidence="1">
    <location>
        <begin position="11"/>
        <end position="66"/>
    </location>
</feature>
<dbReference type="PANTHER" id="PTHR43236:SF2">
    <property type="entry name" value="BLL0069 PROTEIN"/>
    <property type="match status" value="1"/>
</dbReference>
<accession>A0A7W9V2A9</accession>
<comment type="caution">
    <text evidence="2">The sequence shown here is derived from an EMBL/GenBank/DDBJ whole genome shotgun (WGS) entry which is preliminary data.</text>
</comment>
<name>A0A7W9V2A9_9ACTN</name>
<dbReference type="EMBL" id="JACHJL010000017">
    <property type="protein sequence ID" value="MBB5938654.1"/>
    <property type="molecule type" value="Genomic_DNA"/>
</dbReference>
<dbReference type="InterPro" id="IPR052345">
    <property type="entry name" value="Rad_response_metalloprotease"/>
</dbReference>